<protein>
    <submittedName>
        <fullName evidence="1">Uncharacterized protein</fullName>
    </submittedName>
</protein>
<dbReference type="AlphaFoldDB" id="A0A418N5P4"/>
<dbReference type="EMBL" id="QXFJ01000029">
    <property type="protein sequence ID" value="RIV69374.1"/>
    <property type="molecule type" value="Genomic_DNA"/>
</dbReference>
<proteinExistence type="predicted"/>
<accession>A0A418N5P4</accession>
<comment type="caution">
    <text evidence="1">The sequence shown here is derived from an EMBL/GenBank/DDBJ whole genome shotgun (WGS) entry which is preliminary data.</text>
</comment>
<sequence length="122" mass="13798">MKRIKTITTLISLALLYVWTMALGYWSPQLETEEKTEKGSAWFQLNGRTDGSVHLAPDHYSGAVSESRPSTKDIFPFTPTLAWLQDVCFSSGTHKLLSFADKTNSTVAQQIAKLLYPFHFFH</sequence>
<dbReference type="Proteomes" id="UP000321528">
    <property type="component" value="Unassembled WGS sequence"/>
</dbReference>
<evidence type="ECO:0000313" key="2">
    <source>
        <dbReference type="EMBL" id="TXK01045.1"/>
    </source>
</evidence>
<dbReference type="EMBL" id="VNWL01000028">
    <property type="protein sequence ID" value="TXK01045.1"/>
    <property type="molecule type" value="Genomic_DNA"/>
</dbReference>
<keyword evidence="4" id="KW-1185">Reference proteome</keyword>
<evidence type="ECO:0000313" key="4">
    <source>
        <dbReference type="Proteomes" id="UP000321528"/>
    </source>
</evidence>
<dbReference type="Proteomes" id="UP000284189">
    <property type="component" value="Unassembled WGS sequence"/>
</dbReference>
<gene>
    <name evidence="1" type="ORF">D2U88_13320</name>
    <name evidence="2" type="ORF">FQ019_13195</name>
</gene>
<dbReference type="OrthoDB" id="1450595at2"/>
<name>A0A418N5P4_9FLAO</name>
<evidence type="ECO:0000313" key="3">
    <source>
        <dbReference type="Proteomes" id="UP000284189"/>
    </source>
</evidence>
<reference evidence="2 4" key="2">
    <citation type="submission" date="2019-07" db="EMBL/GenBank/DDBJ databases">
        <title>Draft genome of two Muricauda strains isolated from deep sea.</title>
        <authorList>
            <person name="Sun C."/>
        </authorList>
    </citation>
    <scope>NUCLEOTIDE SEQUENCE [LARGE SCALE GENOMIC DNA]</scope>
    <source>
        <strain evidence="2 4">NH166</strain>
    </source>
</reference>
<reference evidence="1 3" key="1">
    <citation type="submission" date="2018-08" db="EMBL/GenBank/DDBJ databases">
        <title>Proposal of Muricauda 72 sp.nov. and Muricauda NH166 sp.nov., isolated from seawater.</title>
        <authorList>
            <person name="Cheng H."/>
            <person name="Wu Y.-H."/>
            <person name="Guo L.-L."/>
            <person name="Xu X.-W."/>
        </authorList>
    </citation>
    <scope>NUCLEOTIDE SEQUENCE [LARGE SCALE GENOMIC DNA]</scope>
    <source>
        <strain evidence="1 3">NH166</strain>
    </source>
</reference>
<dbReference type="RefSeq" id="WP_147378588.1">
    <property type="nucleotide sequence ID" value="NZ_QXFJ01000029.1"/>
</dbReference>
<organism evidence="1 3">
    <name type="scientific">Flagellimonas aequoris</name>
    <dbReference type="NCBI Taxonomy" id="2306997"/>
    <lineage>
        <taxon>Bacteria</taxon>
        <taxon>Pseudomonadati</taxon>
        <taxon>Bacteroidota</taxon>
        <taxon>Flavobacteriia</taxon>
        <taxon>Flavobacteriales</taxon>
        <taxon>Flavobacteriaceae</taxon>
        <taxon>Flagellimonas</taxon>
    </lineage>
</organism>
<evidence type="ECO:0000313" key="1">
    <source>
        <dbReference type="EMBL" id="RIV69374.1"/>
    </source>
</evidence>